<evidence type="ECO:0000313" key="2">
    <source>
        <dbReference type="EMBL" id="KAK3740191.1"/>
    </source>
</evidence>
<name>A0AAE1CVV8_9GAST</name>
<gene>
    <name evidence="2" type="ORF">RRG08_054214</name>
</gene>
<evidence type="ECO:0000256" key="1">
    <source>
        <dbReference type="SAM" id="MobiDB-lite"/>
    </source>
</evidence>
<proteinExistence type="predicted"/>
<organism evidence="2 3">
    <name type="scientific">Elysia crispata</name>
    <name type="common">lettuce slug</name>
    <dbReference type="NCBI Taxonomy" id="231223"/>
    <lineage>
        <taxon>Eukaryota</taxon>
        <taxon>Metazoa</taxon>
        <taxon>Spiralia</taxon>
        <taxon>Lophotrochozoa</taxon>
        <taxon>Mollusca</taxon>
        <taxon>Gastropoda</taxon>
        <taxon>Heterobranchia</taxon>
        <taxon>Euthyneura</taxon>
        <taxon>Panpulmonata</taxon>
        <taxon>Sacoglossa</taxon>
        <taxon>Placobranchoidea</taxon>
        <taxon>Plakobranchidae</taxon>
        <taxon>Elysia</taxon>
    </lineage>
</organism>
<reference evidence="2" key="1">
    <citation type="journal article" date="2023" name="G3 (Bethesda)">
        <title>A reference genome for the long-term kleptoplast-retaining sea slug Elysia crispata morphotype clarki.</title>
        <authorList>
            <person name="Eastman K.E."/>
            <person name="Pendleton A.L."/>
            <person name="Shaikh M.A."/>
            <person name="Suttiyut T."/>
            <person name="Ogas R."/>
            <person name="Tomko P."/>
            <person name="Gavelis G."/>
            <person name="Widhalm J.R."/>
            <person name="Wisecaver J.H."/>
        </authorList>
    </citation>
    <scope>NUCLEOTIDE SEQUENCE</scope>
    <source>
        <strain evidence="2">ECLA1</strain>
    </source>
</reference>
<protein>
    <submittedName>
        <fullName evidence="2">Uncharacterized protein</fullName>
    </submittedName>
</protein>
<evidence type="ECO:0000313" key="3">
    <source>
        <dbReference type="Proteomes" id="UP001283361"/>
    </source>
</evidence>
<sequence>MKLYLELDSIIILSNRNQYCRAGDWLVATPPHLLPRSREDPRGLRGLPAQSVTDDGCNIYRQSKLPKVTPAISTCGILQVEGEPRHDIEQSRGSHIAPRSRVLA</sequence>
<feature type="compositionally biased region" description="Basic and acidic residues" evidence="1">
    <location>
        <begin position="83"/>
        <end position="92"/>
    </location>
</feature>
<dbReference type="EMBL" id="JAWDGP010006482">
    <property type="protein sequence ID" value="KAK3740191.1"/>
    <property type="molecule type" value="Genomic_DNA"/>
</dbReference>
<feature type="region of interest" description="Disordered" evidence="1">
    <location>
        <begin position="83"/>
        <end position="104"/>
    </location>
</feature>
<comment type="caution">
    <text evidence="2">The sequence shown here is derived from an EMBL/GenBank/DDBJ whole genome shotgun (WGS) entry which is preliminary data.</text>
</comment>
<dbReference type="AlphaFoldDB" id="A0AAE1CVV8"/>
<dbReference type="Proteomes" id="UP001283361">
    <property type="component" value="Unassembled WGS sequence"/>
</dbReference>
<accession>A0AAE1CVV8</accession>
<keyword evidence="3" id="KW-1185">Reference proteome</keyword>